<proteinExistence type="predicted"/>
<accession>A0A1G6PA26</accession>
<protein>
    <submittedName>
        <fullName evidence="2">YbbR domain-containing protein</fullName>
    </submittedName>
</protein>
<dbReference type="STRING" id="1464122.SAMN05421737_11611"/>
<dbReference type="RefSeq" id="WP_176763925.1">
    <property type="nucleotide sequence ID" value="NZ_FMYM01000016.1"/>
</dbReference>
<reference evidence="3" key="1">
    <citation type="submission" date="2016-09" db="EMBL/GenBank/DDBJ databases">
        <authorList>
            <person name="Varghese N."/>
            <person name="Submissions S."/>
        </authorList>
    </citation>
    <scope>NUCLEOTIDE SEQUENCE [LARGE SCALE GENOMIC DNA]</scope>
    <source>
        <strain evidence="3">25nlg</strain>
    </source>
</reference>
<dbReference type="EMBL" id="FMYM01000016">
    <property type="protein sequence ID" value="SDC76983.1"/>
    <property type="molecule type" value="Genomic_DNA"/>
</dbReference>
<keyword evidence="1" id="KW-1133">Transmembrane helix</keyword>
<dbReference type="Gene3D" id="2.170.120.40">
    <property type="entry name" value="YbbR-like domain"/>
    <property type="match status" value="2"/>
</dbReference>
<evidence type="ECO:0000313" key="3">
    <source>
        <dbReference type="Proteomes" id="UP000242662"/>
    </source>
</evidence>
<dbReference type="Pfam" id="PF07949">
    <property type="entry name" value="YbbR"/>
    <property type="match status" value="3"/>
</dbReference>
<name>A0A1G6PA26_9BACI</name>
<keyword evidence="1" id="KW-0472">Membrane</keyword>
<evidence type="ECO:0000313" key="2">
    <source>
        <dbReference type="EMBL" id="SDC76983.1"/>
    </source>
</evidence>
<dbReference type="InterPro" id="IPR012505">
    <property type="entry name" value="YbbR"/>
</dbReference>
<gene>
    <name evidence="2" type="ORF">SAMN05421737_11611</name>
</gene>
<feature type="transmembrane region" description="Helical" evidence="1">
    <location>
        <begin position="7"/>
        <end position="26"/>
    </location>
</feature>
<organism evidence="2 3">
    <name type="scientific">Shouchella lonarensis</name>
    <dbReference type="NCBI Taxonomy" id="1464122"/>
    <lineage>
        <taxon>Bacteria</taxon>
        <taxon>Bacillati</taxon>
        <taxon>Bacillota</taxon>
        <taxon>Bacilli</taxon>
        <taxon>Bacillales</taxon>
        <taxon>Bacillaceae</taxon>
        <taxon>Shouchella</taxon>
    </lineage>
</organism>
<keyword evidence="1" id="KW-0812">Transmembrane</keyword>
<dbReference type="Proteomes" id="UP000242662">
    <property type="component" value="Unassembled WGS sequence"/>
</dbReference>
<evidence type="ECO:0000256" key="1">
    <source>
        <dbReference type="SAM" id="Phobius"/>
    </source>
</evidence>
<sequence length="409" mass="45596">MDKLFNSIWFVRILAFFIALMLFAMVNQDYLGKPSLVPEASQSSYTLENVPLKVLYDEARYELVNQQETVSVELQGSQVSITLFQLTNGRSTEVFVDATEVMTEGEQTLVVQTRNFPSDLSVTVQPQVATVTLKEKQVSSVPVHAELKNVETLDDEYTVGSPIVTPVNVEVIGAVDILQQISVAKVFVDVTGAMESIEDEFQVYLYDEDGNELDLNVEPKFVSVSVPITSPTKLVPVKLTTENDFPEGMGIDEIEIEPNEVTIYGSNDILEEIEFVESEPIDLAGMSNEEKFSAKVRMPKGIERVEPKEVTASFQLAEEQSKTFVSRPIKVTGKNDDQQVVFMEGSEETVDVTVFGTASRLKQISAEDIHVTVDVSQLDHGEHTLPLKVTGPFYVQFETEKEVRVYVQS</sequence>
<dbReference type="InterPro" id="IPR053154">
    <property type="entry name" value="c-di-AMP_regulator"/>
</dbReference>
<dbReference type="PANTHER" id="PTHR37804">
    <property type="entry name" value="CDAA REGULATORY PROTEIN CDAR"/>
    <property type="match status" value="1"/>
</dbReference>
<keyword evidence="3" id="KW-1185">Reference proteome</keyword>
<dbReference type="AlphaFoldDB" id="A0A1G6PA26"/>
<dbReference type="Gene3D" id="2.170.120.30">
    <property type="match status" value="2"/>
</dbReference>
<dbReference type="PANTHER" id="PTHR37804:SF1">
    <property type="entry name" value="CDAA REGULATORY PROTEIN CDAR"/>
    <property type="match status" value="1"/>
</dbReference>